<feature type="compositionally biased region" description="Low complexity" evidence="5">
    <location>
        <begin position="2014"/>
        <end position="2025"/>
    </location>
</feature>
<feature type="region of interest" description="Disordered" evidence="5">
    <location>
        <begin position="1983"/>
        <end position="2029"/>
    </location>
</feature>
<dbReference type="GO" id="GO:0005576">
    <property type="term" value="C:extracellular region"/>
    <property type="evidence" value="ECO:0007669"/>
    <property type="project" value="UniProtKB-SubCell"/>
</dbReference>
<proteinExistence type="predicted"/>
<dbReference type="RefSeq" id="WP_142903353.1">
    <property type="nucleotide sequence ID" value="NZ_ML660089.1"/>
</dbReference>
<dbReference type="Gene3D" id="2.180.10.10">
    <property type="entry name" value="RHS repeat-associated core"/>
    <property type="match status" value="2"/>
</dbReference>
<dbReference type="Pfam" id="PF03534">
    <property type="entry name" value="SpvB"/>
    <property type="match status" value="1"/>
</dbReference>
<evidence type="ECO:0000256" key="6">
    <source>
        <dbReference type="SAM" id="SignalP"/>
    </source>
</evidence>
<dbReference type="PANTHER" id="PTHR32305:SF15">
    <property type="entry name" value="PROTEIN RHSA-RELATED"/>
    <property type="match status" value="1"/>
</dbReference>
<evidence type="ECO:0000256" key="4">
    <source>
        <dbReference type="ARBA" id="ARBA00023026"/>
    </source>
</evidence>
<evidence type="ECO:0008006" key="9">
    <source>
        <dbReference type="Google" id="ProtNLM"/>
    </source>
</evidence>
<evidence type="ECO:0000256" key="2">
    <source>
        <dbReference type="ARBA" id="ARBA00022525"/>
    </source>
</evidence>
<dbReference type="PANTHER" id="PTHR32305">
    <property type="match status" value="1"/>
</dbReference>
<feature type="chain" id="PRO_5021912436" description="Insecticide toxin TcdB middle/N-terminal domain-containing protein" evidence="6">
    <location>
        <begin position="23"/>
        <end position="2249"/>
    </location>
</feature>
<keyword evidence="3 6" id="KW-0732">Signal</keyword>
<evidence type="ECO:0000256" key="1">
    <source>
        <dbReference type="ARBA" id="ARBA00004613"/>
    </source>
</evidence>
<dbReference type="GO" id="GO:0005737">
    <property type="term" value="C:cytoplasm"/>
    <property type="evidence" value="ECO:0007669"/>
    <property type="project" value="InterPro"/>
</dbReference>
<dbReference type="InterPro" id="IPR022385">
    <property type="entry name" value="Rhs_assc_core"/>
</dbReference>
<dbReference type="Proteomes" id="UP000319732">
    <property type="component" value="Unassembled WGS sequence"/>
</dbReference>
<feature type="signal peptide" evidence="6">
    <location>
        <begin position="1"/>
        <end position="22"/>
    </location>
</feature>
<dbReference type="Pfam" id="PF05593">
    <property type="entry name" value="RHS_repeat"/>
    <property type="match status" value="2"/>
</dbReference>
<organism evidence="7 8">
    <name type="scientific">Exilibacterium tricleocarpae</name>
    <dbReference type="NCBI Taxonomy" id="2591008"/>
    <lineage>
        <taxon>Bacteria</taxon>
        <taxon>Pseudomonadati</taxon>
        <taxon>Pseudomonadota</taxon>
        <taxon>Gammaproteobacteria</taxon>
        <taxon>Cellvibrionales</taxon>
        <taxon>Cellvibrionaceae</taxon>
        <taxon>Exilibacterium</taxon>
    </lineage>
</organism>
<keyword evidence="2" id="KW-0964">Secreted</keyword>
<dbReference type="InterPro" id="IPR031325">
    <property type="entry name" value="RHS_repeat"/>
</dbReference>
<dbReference type="NCBIfam" id="TIGR01643">
    <property type="entry name" value="YD_repeat_2x"/>
    <property type="match status" value="2"/>
</dbReference>
<feature type="compositionally biased region" description="Basic and acidic residues" evidence="5">
    <location>
        <begin position="1992"/>
        <end position="2003"/>
    </location>
</feature>
<dbReference type="EMBL" id="VHSG01000006">
    <property type="protein sequence ID" value="TQV84274.1"/>
    <property type="molecule type" value="Genomic_DNA"/>
</dbReference>
<dbReference type="SUPFAM" id="SSF69318">
    <property type="entry name" value="Integrin alpha N-terminal domain"/>
    <property type="match status" value="2"/>
</dbReference>
<comment type="subcellular location">
    <subcellularLocation>
        <location evidence="1">Secreted</location>
    </subcellularLocation>
</comment>
<reference evidence="7 8" key="1">
    <citation type="submission" date="2019-06" db="EMBL/GenBank/DDBJ databases">
        <title>Whole genome sequence for Cellvibrionaceae sp. R142.</title>
        <authorList>
            <person name="Wang G."/>
        </authorList>
    </citation>
    <scope>NUCLEOTIDE SEQUENCE [LARGE SCALE GENOMIC DNA]</scope>
    <source>
        <strain evidence="7 8">R142</strain>
    </source>
</reference>
<evidence type="ECO:0000256" key="5">
    <source>
        <dbReference type="SAM" id="MobiDB-lite"/>
    </source>
</evidence>
<dbReference type="InterPro" id="IPR003284">
    <property type="entry name" value="Sal_SpvB"/>
</dbReference>
<comment type="caution">
    <text evidence="7">The sequence shown here is derived from an EMBL/GenBank/DDBJ whole genome shotgun (WGS) entry which is preliminary data.</text>
</comment>
<protein>
    <recommendedName>
        <fullName evidence="9">Insecticide toxin TcdB middle/N-terminal domain-containing protein</fullName>
    </recommendedName>
</protein>
<evidence type="ECO:0000313" key="8">
    <source>
        <dbReference type="Proteomes" id="UP000319732"/>
    </source>
</evidence>
<accession>A0A545U4A6</accession>
<dbReference type="Gene3D" id="2.130.10.130">
    <property type="entry name" value="Integrin alpha, N-terminal"/>
    <property type="match status" value="1"/>
</dbReference>
<keyword evidence="8" id="KW-1185">Reference proteome</keyword>
<dbReference type="InterPro" id="IPR013517">
    <property type="entry name" value="FG-GAP"/>
</dbReference>
<keyword evidence="4" id="KW-0843">Virulence</keyword>
<evidence type="ECO:0000256" key="3">
    <source>
        <dbReference type="ARBA" id="ARBA00022729"/>
    </source>
</evidence>
<name>A0A545U4A6_9GAMM</name>
<evidence type="ECO:0000313" key="7">
    <source>
        <dbReference type="EMBL" id="TQV84274.1"/>
    </source>
</evidence>
<sequence length="2249" mass="247371">MNLHAFSLISICLFLLTDNVAAQDATVGTLGGDLTVANGTANYSVPIEVAPGRGGMQPELSLHYSDAGGNGVLGMGWGLGGLSAISRCAATIAQDGFWGGISFGARDRYCLDGQRLVPIEGDSGEVGTEYRTEIDSYSQIIAYGGSDYNPDYWVVKTKAGQVLIYGGGGNASQTLPQGTSSWLLRSLNDTTGNNPVTYQYVVDQNIHYLDEVSYSGGRVEMVYSDARADAAASFFRGQTLVMKKRLQQINTYSPSTLLKTYRVTYEGGDTVTTPSKLTAITVCDAQNNCLPATSFGWSDAGDGSLGGMFKRSTKTGGYGLAGLYDVDGDGYLDAVWQKRTKSLIAMRVALNQRDGTFRQTTYSRVANGNYSRWSFSGMYDVNGDGLVDAVWLNSPVRGPSLAVSLAQGDGRYGSIITQASNVDNERTWKVAGMHDVNSDGLPDAIWQYQHKDEGLRIATRLAQGDGSFSDLIETVVAESGDYSTWSFAGMEDTDGDGAKDAVWVYRGVNEKGKLVEEGTRVGVSLSQNNGSFGDLINTHTTENGDYSKWSFAGLYDTNSDGLPDAIWRKVGSFATSFSLGNGRYGDLLVDTHGAIKGHFVGMQDVNGDGLADGLWVSGRATWKNSVKIYTRLAMGDGRYRPVVTSRNLGRGHLSASGRSSFVGTYDLNNDGLPDMFWELKAYDDDENKYDPPRAISYSLGIGGGSYGPIRSRSANKHSSFRGLYDVNNDGSNDVVWTRSEDIDVRHSNSRVSRITYIVDGQGKRTSLIYYPLSNRAIYTKDNDAEYPLIDQIGSQHVVGSVKTDYGVDRYGRTLQKKTLYHYKGLKHHVLGRGSYGYASITESHAFATGSGYSVNNRLNLTFDQRDFPYTGSLSSEEEQYRHGRDFQRATLKRDTTEALETFPGVYQLNLTRSEKHHYELGSTEAFKRTVTLRRGIDRYGNVERTDVVNFAGDNAFSTILINNYQNDESRWHLGRVLTSETIYNSPDAPDERRIKNYSYDSATGLRLSETLTGSQTGETLTATHNTYNRYGQVTRKEMHSPNDGVRYITYAYTSTGRLAETCNVYNECESHNYTPEGWLATSTGPNGIATTWDYDGFGRKVAENRADGTRTQTDRYLAGSGWCGDVADGAYHCTLSQTSGDQPVITQYDALDRVVRTINVGFDGRLIFRDTTYNNRGLVDRISRDYYQGDHRVWAQTHYDALGRATHMSEPGPQGTASEVLTEYHGLRTTVRRGPDALTTTIFNNALDQKVRVEEEEGSTIEYTYNSDGNLLTTRVNGDPATTITLNYDEFGRKVGMDDPDMGQWQYTYNAFGELIRQADAKGQTMTMEYDLLGRMVKRTEPEGVSTWTYGDSRSPQGSIGKLLQEKARGITKDYAYDNLGRSIATTTRIADVGSFTARTGYDAYGRVERVQYPGAERFSITNIYNSNGFLSAVAGDRSQAEPHDYAQLAPLVSEAITLAEEYVTQSVNLRVLGEYYQAQATHYQALVGDGQIDSILSENLAIHQDLLSAVISQGESEPRSFLGHLNNTIDKLQGISELINTQAQSYEAIAEQLVVLAEQALASADNSFQVTTTLNNAASVYDDFANEAGTNTITYWRAVDVDASGRISAEVYGNGIVNDYVYHQGTGQLESIHSSLLVFDAVRHLEYQHDAYQNVTLRHDMVNDIREEFGYDRLDRLITSTVSSDLYNTTAGLNATQALTYDIYGNITHKSDVGDYTYGQNGAGFHAVTRAGNNTYTYDANGDMINGDGRAIQWSSFNKPTRITQQGRSATFSYGPDRARFKKVNHLGDTTLYLGLLEKIIKADGATEDRHYIYAAGQLVAEHIVSSTDGIQTRYLHKDALGSVDLITDAYANVVDRRSFDAWGKLRHFPWQAQAGVNDPLYLTQLPYTNKGYTGHESVQEVDLIHMNGRMYDATLARFISADPYIESAGNSQSYNRYSYVWNNPMKYTDPTGYLRSASQAAEPGIMAVVKSVINFFRNLGSSSRSRNSTNRRDESNSDRTRTGAAASETAVNANSSAELSSDESSPRLLDSENSYFRIVTFEEAEALIREGKFLSGANRDVENVVTGLADDFPFPVRIEDNDRNYTEFVLAYVNTARNPTGADPMLLAQTSNRHVLEPTDPPPLFVNPSRRERAQQLERSIGLAVIGPPVAVASTSFSLPKMGSRVVFAEGALTVRAVNTLRNSRFISSTRSLGKALVNEVRTNPYVAGTDFISGLANGTSGSSQSVSSAAGVVIRKTIVDPVIKNF</sequence>
<gene>
    <name evidence="7" type="ORF">FKG94_06350</name>
</gene>
<dbReference type="OrthoDB" id="7059642at2"/>
<dbReference type="InterPro" id="IPR006530">
    <property type="entry name" value="YD"/>
</dbReference>
<dbReference type="InterPro" id="IPR050708">
    <property type="entry name" value="T6SS_VgrG/RHS"/>
</dbReference>
<dbReference type="InterPro" id="IPR028994">
    <property type="entry name" value="Integrin_alpha_N"/>
</dbReference>
<dbReference type="Pfam" id="PF13517">
    <property type="entry name" value="FG-GAP_3"/>
    <property type="match status" value="1"/>
</dbReference>
<dbReference type="NCBIfam" id="TIGR03696">
    <property type="entry name" value="Rhs_assc_core"/>
    <property type="match status" value="1"/>
</dbReference>